<dbReference type="AlphaFoldDB" id="A0A5C3LJR3"/>
<reference evidence="2 3" key="1">
    <citation type="journal article" date="2019" name="Nat. Ecol. Evol.">
        <title>Megaphylogeny resolves global patterns of mushroom evolution.</title>
        <authorList>
            <person name="Varga T."/>
            <person name="Krizsan K."/>
            <person name="Foldi C."/>
            <person name="Dima B."/>
            <person name="Sanchez-Garcia M."/>
            <person name="Sanchez-Ramirez S."/>
            <person name="Szollosi G.J."/>
            <person name="Szarkandi J.G."/>
            <person name="Papp V."/>
            <person name="Albert L."/>
            <person name="Andreopoulos W."/>
            <person name="Angelini C."/>
            <person name="Antonin V."/>
            <person name="Barry K.W."/>
            <person name="Bougher N.L."/>
            <person name="Buchanan P."/>
            <person name="Buyck B."/>
            <person name="Bense V."/>
            <person name="Catcheside P."/>
            <person name="Chovatia M."/>
            <person name="Cooper J."/>
            <person name="Damon W."/>
            <person name="Desjardin D."/>
            <person name="Finy P."/>
            <person name="Geml J."/>
            <person name="Haridas S."/>
            <person name="Hughes K."/>
            <person name="Justo A."/>
            <person name="Karasinski D."/>
            <person name="Kautmanova I."/>
            <person name="Kiss B."/>
            <person name="Kocsube S."/>
            <person name="Kotiranta H."/>
            <person name="LaButti K.M."/>
            <person name="Lechner B.E."/>
            <person name="Liimatainen K."/>
            <person name="Lipzen A."/>
            <person name="Lukacs Z."/>
            <person name="Mihaltcheva S."/>
            <person name="Morgado L.N."/>
            <person name="Niskanen T."/>
            <person name="Noordeloos M.E."/>
            <person name="Ohm R.A."/>
            <person name="Ortiz-Santana B."/>
            <person name="Ovrebo C."/>
            <person name="Racz N."/>
            <person name="Riley R."/>
            <person name="Savchenko A."/>
            <person name="Shiryaev A."/>
            <person name="Soop K."/>
            <person name="Spirin V."/>
            <person name="Szebenyi C."/>
            <person name="Tomsovsky M."/>
            <person name="Tulloss R.E."/>
            <person name="Uehling J."/>
            <person name="Grigoriev I.V."/>
            <person name="Vagvolgyi C."/>
            <person name="Papp T."/>
            <person name="Martin F.M."/>
            <person name="Miettinen O."/>
            <person name="Hibbett D.S."/>
            <person name="Nagy L.G."/>
        </authorList>
    </citation>
    <scope>NUCLEOTIDE SEQUENCE [LARGE SCALE GENOMIC DNA]</scope>
    <source>
        <strain evidence="2 3">CBS 166.37</strain>
    </source>
</reference>
<sequence length="424" mass="45992">MPLRLNYPLTRPFQWRWFAPLALISAAVVVILLVVLNVALTGYETRTVFNNNFNISQSHWYDGFMPNSGSLCDPHLMGVGDVFTTNYTIFEWSIDSIVKANAGESGISYSGTALDDCDLSTLYVDGSLGASTINVTPIVTCSSNSTKVDSAFAVKARTTFSITSLPGIHSRLPGAVRYAYYDPSINPRTAVVDALAQNAGNDISQRLVDALIFSNDSTPVGLSLRIEFLPCPASLGNASCAINKPAYNISLSASQYANGMVFQNSLSDPISMNNPQIIDNVTSDALANLIQTIYASVRLDLGNPSPNNFIVHPEVTSKTLVETFPLTRNTPTPFVSGLYQFWTQPSEEFSKFLPVKMGGPANVQVVYLCRFQQQKPIGQLLVSVLVATLSMFSSAWAAFMLVATAIAKRRDDNGAFNVLCSIES</sequence>
<keyword evidence="3" id="KW-1185">Reference proteome</keyword>
<keyword evidence="1" id="KW-0812">Transmembrane</keyword>
<evidence type="ECO:0008006" key="4">
    <source>
        <dbReference type="Google" id="ProtNLM"/>
    </source>
</evidence>
<feature type="transmembrane region" description="Helical" evidence="1">
    <location>
        <begin position="21"/>
        <end position="43"/>
    </location>
</feature>
<keyword evidence="1" id="KW-0472">Membrane</keyword>
<dbReference type="EMBL" id="ML213650">
    <property type="protein sequence ID" value="TFK33344.1"/>
    <property type="molecule type" value="Genomic_DNA"/>
</dbReference>
<organism evidence="2 3">
    <name type="scientific">Crucibulum laeve</name>
    <dbReference type="NCBI Taxonomy" id="68775"/>
    <lineage>
        <taxon>Eukaryota</taxon>
        <taxon>Fungi</taxon>
        <taxon>Dikarya</taxon>
        <taxon>Basidiomycota</taxon>
        <taxon>Agaricomycotina</taxon>
        <taxon>Agaricomycetes</taxon>
        <taxon>Agaricomycetidae</taxon>
        <taxon>Agaricales</taxon>
        <taxon>Agaricineae</taxon>
        <taxon>Nidulariaceae</taxon>
        <taxon>Crucibulum</taxon>
    </lineage>
</organism>
<dbReference type="STRING" id="68775.A0A5C3LJR3"/>
<feature type="transmembrane region" description="Helical" evidence="1">
    <location>
        <begin position="380"/>
        <end position="403"/>
    </location>
</feature>
<protein>
    <recommendedName>
        <fullName evidence="4">Transmembrane protein</fullName>
    </recommendedName>
</protein>
<dbReference type="Proteomes" id="UP000308652">
    <property type="component" value="Unassembled WGS sequence"/>
</dbReference>
<gene>
    <name evidence="2" type="ORF">BDQ12DRAFT_615411</name>
</gene>
<proteinExistence type="predicted"/>
<name>A0A5C3LJR3_9AGAR</name>
<evidence type="ECO:0000256" key="1">
    <source>
        <dbReference type="SAM" id="Phobius"/>
    </source>
</evidence>
<keyword evidence="1" id="KW-1133">Transmembrane helix</keyword>
<accession>A0A5C3LJR3</accession>
<evidence type="ECO:0000313" key="2">
    <source>
        <dbReference type="EMBL" id="TFK33344.1"/>
    </source>
</evidence>
<evidence type="ECO:0000313" key="3">
    <source>
        <dbReference type="Proteomes" id="UP000308652"/>
    </source>
</evidence>
<dbReference type="OrthoDB" id="2564485at2759"/>